<name>A0ABU3FLG3_9ENTE</name>
<dbReference type="Gene3D" id="2.60.120.860">
    <property type="match status" value="1"/>
</dbReference>
<keyword evidence="2" id="KW-1185">Reference proteome</keyword>
<evidence type="ECO:0000313" key="1">
    <source>
        <dbReference type="EMBL" id="MDT2771932.1"/>
    </source>
</evidence>
<evidence type="ECO:0000313" key="2">
    <source>
        <dbReference type="Proteomes" id="UP001269061"/>
    </source>
</evidence>
<sequence length="67" mass="7456">DPRKYTREFSITREVKSDLPYGAIPTSIIFEATQDKNVSITNGRETISITNSAIKTGDKVEILIKQG</sequence>
<dbReference type="Proteomes" id="UP001269061">
    <property type="component" value="Unassembled WGS sequence"/>
</dbReference>
<organism evidence="1 2">
    <name type="scientific">Enterococcus pseudoavium</name>
    <dbReference type="NCBI Taxonomy" id="44007"/>
    <lineage>
        <taxon>Bacteria</taxon>
        <taxon>Bacillati</taxon>
        <taxon>Bacillota</taxon>
        <taxon>Bacilli</taxon>
        <taxon>Lactobacillales</taxon>
        <taxon>Enterococcaceae</taxon>
        <taxon>Enterococcus</taxon>
    </lineage>
</organism>
<feature type="non-terminal residue" evidence="1">
    <location>
        <position position="1"/>
    </location>
</feature>
<reference evidence="1 2" key="1">
    <citation type="submission" date="2023-03" db="EMBL/GenBank/DDBJ databases">
        <authorList>
            <person name="Shen W."/>
            <person name="Cai J."/>
        </authorList>
    </citation>
    <scope>NUCLEOTIDE SEQUENCE [LARGE SCALE GENOMIC DNA]</scope>
    <source>
        <strain evidence="1 2">Y59</strain>
    </source>
</reference>
<proteinExistence type="predicted"/>
<dbReference type="EMBL" id="JARQAZ010000050">
    <property type="protein sequence ID" value="MDT2771932.1"/>
    <property type="molecule type" value="Genomic_DNA"/>
</dbReference>
<gene>
    <name evidence="1" type="ORF">P7H46_14055</name>
</gene>
<accession>A0ABU3FLG3</accession>
<protein>
    <submittedName>
        <fullName evidence="1">Phage tail protein</fullName>
    </submittedName>
</protein>
<comment type="caution">
    <text evidence="1">The sequence shown here is derived from an EMBL/GenBank/DDBJ whole genome shotgun (WGS) entry which is preliminary data.</text>
</comment>
<feature type="non-terminal residue" evidence="1">
    <location>
        <position position="67"/>
    </location>
</feature>